<organism evidence="1 2">
    <name type="scientific">Lithospermum erythrorhizon</name>
    <name type="common">Purple gromwell</name>
    <name type="synonym">Lithospermum officinale var. erythrorhizon</name>
    <dbReference type="NCBI Taxonomy" id="34254"/>
    <lineage>
        <taxon>Eukaryota</taxon>
        <taxon>Viridiplantae</taxon>
        <taxon>Streptophyta</taxon>
        <taxon>Embryophyta</taxon>
        <taxon>Tracheophyta</taxon>
        <taxon>Spermatophyta</taxon>
        <taxon>Magnoliopsida</taxon>
        <taxon>eudicotyledons</taxon>
        <taxon>Gunneridae</taxon>
        <taxon>Pentapetalae</taxon>
        <taxon>asterids</taxon>
        <taxon>lamiids</taxon>
        <taxon>Boraginales</taxon>
        <taxon>Boraginaceae</taxon>
        <taxon>Boraginoideae</taxon>
        <taxon>Lithospermeae</taxon>
        <taxon>Lithospermum</taxon>
    </lineage>
</organism>
<protein>
    <submittedName>
        <fullName evidence="1">Uncharacterized protein</fullName>
    </submittedName>
</protein>
<dbReference type="AlphaFoldDB" id="A0AAV3RT26"/>
<dbReference type="EMBL" id="BAABME010028775">
    <property type="protein sequence ID" value="GAA0182003.1"/>
    <property type="molecule type" value="Genomic_DNA"/>
</dbReference>
<reference evidence="1 2" key="1">
    <citation type="submission" date="2024-01" db="EMBL/GenBank/DDBJ databases">
        <title>The complete chloroplast genome sequence of Lithospermum erythrorhizon: insights into the phylogenetic relationship among Boraginaceae species and the maternal lineages of purple gromwells.</title>
        <authorList>
            <person name="Okada T."/>
            <person name="Watanabe K."/>
        </authorList>
    </citation>
    <scope>NUCLEOTIDE SEQUENCE [LARGE SCALE GENOMIC DNA]</scope>
</reference>
<proteinExistence type="predicted"/>
<evidence type="ECO:0000313" key="1">
    <source>
        <dbReference type="EMBL" id="GAA0182003.1"/>
    </source>
</evidence>
<comment type="caution">
    <text evidence="1">The sequence shown here is derived from an EMBL/GenBank/DDBJ whole genome shotgun (WGS) entry which is preliminary data.</text>
</comment>
<accession>A0AAV3RT26</accession>
<sequence length="167" mass="19080">MKILEIMSSLGHGHNVPNDTIFYDILPKLPVESLIRSQCTTLNFPYEFVSISGGTMVNNCLHWIVHSYIDDDYNNNNDDDNVGGSYYNDFWDLRFVNRIVYFDSPINEFKIVSVPDSIEIEGEEKILVDIGVLDEYLCMMRPFSSGGKEQIYVNVVLNKGTTMDGNF</sequence>
<gene>
    <name evidence="1" type="ORF">LIER_42293</name>
</gene>
<keyword evidence="2" id="KW-1185">Reference proteome</keyword>
<name>A0AAV3RT26_LITER</name>
<dbReference type="Proteomes" id="UP001454036">
    <property type="component" value="Unassembled WGS sequence"/>
</dbReference>
<evidence type="ECO:0000313" key="2">
    <source>
        <dbReference type="Proteomes" id="UP001454036"/>
    </source>
</evidence>